<comment type="similarity">
    <text evidence="1 4">Belongs to the thiolase-like superfamily. Thiolase family.</text>
</comment>
<dbReference type="InterPro" id="IPR016039">
    <property type="entry name" value="Thiolase-like"/>
</dbReference>
<dbReference type="PROSITE" id="PS00737">
    <property type="entry name" value="THIOLASE_2"/>
    <property type="match status" value="1"/>
</dbReference>
<dbReference type="PANTHER" id="PTHR43365">
    <property type="entry name" value="BLR7806 PROTEIN"/>
    <property type="match status" value="1"/>
</dbReference>
<dbReference type="Proteomes" id="UP000715441">
    <property type="component" value="Unassembled WGS sequence"/>
</dbReference>
<dbReference type="SUPFAM" id="SSF53901">
    <property type="entry name" value="Thiolase-like"/>
    <property type="match status" value="2"/>
</dbReference>
<dbReference type="RefSeq" id="WP_168520259.1">
    <property type="nucleotide sequence ID" value="NZ_JAAXLS010000033.1"/>
</dbReference>
<dbReference type="GO" id="GO:0003988">
    <property type="term" value="F:acetyl-CoA C-acyltransferase activity"/>
    <property type="evidence" value="ECO:0007669"/>
    <property type="project" value="UniProtKB-EC"/>
</dbReference>
<name>A0ABX1JBV6_9PSEU</name>
<dbReference type="Gene3D" id="3.40.47.10">
    <property type="match status" value="2"/>
</dbReference>
<dbReference type="CDD" id="cd00751">
    <property type="entry name" value="thiolase"/>
    <property type="match status" value="1"/>
</dbReference>
<sequence>MSEHVYIVDAVRTPTGRRGGGLSRAHPADLGAHVLSALVDRTGIDPARVDDVIMGCVGQIGAQAWNLGRNAWLSAGLPEQVPAVTIDRQCGSSQQAVHFAAHGIRAGEYDLAIAAGVEVMSLVTLNSSGTVGPELGMRYPFDGDGWRKRYGDQEIHQFRGGDLIVEHWGITDDEMHQLALDSHARADRAWAEGRFDREVAPWGDVTRDEGVRRGSTKEKLAALAPIREGGRHTAALASQIADGAAALLLASEDAVRRHGLTPRARMRATSVVGSDPVMILTGPIPATNRVLDKAGLKIDDIDLFECNEAFAGVVLAWAKETGADLARTNVNGGAMALGHPLGASGARLMTTLLHELERSGGSYGLQTMCEGGGLGNGTVIERL</sequence>
<dbReference type="PANTHER" id="PTHR43365:SF1">
    <property type="entry name" value="ACETYL-COA C-ACYLTRANSFERASE"/>
    <property type="match status" value="1"/>
</dbReference>
<evidence type="ECO:0000256" key="2">
    <source>
        <dbReference type="ARBA" id="ARBA00022679"/>
    </source>
</evidence>
<dbReference type="Pfam" id="PF02803">
    <property type="entry name" value="Thiolase_C"/>
    <property type="match status" value="1"/>
</dbReference>
<keyword evidence="8" id="KW-1185">Reference proteome</keyword>
<proteinExistence type="inferred from homology"/>
<dbReference type="InterPro" id="IPR020617">
    <property type="entry name" value="Thiolase_C"/>
</dbReference>
<accession>A0ABX1JBV6</accession>
<evidence type="ECO:0000256" key="3">
    <source>
        <dbReference type="ARBA" id="ARBA00023315"/>
    </source>
</evidence>
<reference evidence="7 8" key="1">
    <citation type="submission" date="2020-04" db="EMBL/GenBank/DDBJ databases">
        <title>Novel species.</title>
        <authorList>
            <person name="Teo W.F.A."/>
            <person name="Lipun K."/>
            <person name="Srisuk N."/>
            <person name="Duangmal K."/>
        </authorList>
    </citation>
    <scope>NUCLEOTIDE SEQUENCE [LARGE SCALE GENOMIC DNA]</scope>
    <source>
        <strain evidence="7 8">K13G38</strain>
    </source>
</reference>
<dbReference type="Pfam" id="PF00108">
    <property type="entry name" value="Thiolase_N"/>
    <property type="match status" value="1"/>
</dbReference>
<organism evidence="7 8">
    <name type="scientific">Amycolatopsis acididurans</name>
    <dbReference type="NCBI Taxonomy" id="2724524"/>
    <lineage>
        <taxon>Bacteria</taxon>
        <taxon>Bacillati</taxon>
        <taxon>Actinomycetota</taxon>
        <taxon>Actinomycetes</taxon>
        <taxon>Pseudonocardiales</taxon>
        <taxon>Pseudonocardiaceae</taxon>
        <taxon>Amycolatopsis</taxon>
    </lineage>
</organism>
<feature type="domain" description="Thiolase N-terminal" evidence="5">
    <location>
        <begin position="5"/>
        <end position="253"/>
    </location>
</feature>
<dbReference type="EC" id="2.3.1.16" evidence="7"/>
<keyword evidence="2 4" id="KW-0808">Transferase</keyword>
<comment type="caution">
    <text evidence="7">The sequence shown here is derived from an EMBL/GenBank/DDBJ whole genome shotgun (WGS) entry which is preliminary data.</text>
</comment>
<evidence type="ECO:0000256" key="4">
    <source>
        <dbReference type="RuleBase" id="RU003557"/>
    </source>
</evidence>
<dbReference type="EMBL" id="JAAXLS010000033">
    <property type="protein sequence ID" value="NKQ57231.1"/>
    <property type="molecule type" value="Genomic_DNA"/>
</dbReference>
<keyword evidence="3 4" id="KW-0012">Acyltransferase</keyword>
<dbReference type="NCBIfam" id="TIGR01930">
    <property type="entry name" value="AcCoA-C-Actrans"/>
    <property type="match status" value="1"/>
</dbReference>
<evidence type="ECO:0000259" key="5">
    <source>
        <dbReference type="Pfam" id="PF00108"/>
    </source>
</evidence>
<protein>
    <submittedName>
        <fullName evidence="7">Acetyl-CoA C-acyltransferase</fullName>
        <ecNumber evidence="7">2.3.1.16</ecNumber>
    </submittedName>
</protein>
<evidence type="ECO:0000259" key="6">
    <source>
        <dbReference type="Pfam" id="PF02803"/>
    </source>
</evidence>
<dbReference type="InterPro" id="IPR020613">
    <property type="entry name" value="Thiolase_CS"/>
</dbReference>
<evidence type="ECO:0000256" key="1">
    <source>
        <dbReference type="ARBA" id="ARBA00010982"/>
    </source>
</evidence>
<dbReference type="PIRSF" id="PIRSF000429">
    <property type="entry name" value="Ac-CoA_Ac_transf"/>
    <property type="match status" value="1"/>
</dbReference>
<dbReference type="InterPro" id="IPR002155">
    <property type="entry name" value="Thiolase"/>
</dbReference>
<feature type="domain" description="Thiolase C-terminal" evidence="6">
    <location>
        <begin position="261"/>
        <end position="382"/>
    </location>
</feature>
<gene>
    <name evidence="7" type="ORF">HFP15_30605</name>
</gene>
<dbReference type="InterPro" id="IPR020616">
    <property type="entry name" value="Thiolase_N"/>
</dbReference>
<evidence type="ECO:0000313" key="7">
    <source>
        <dbReference type="EMBL" id="NKQ57231.1"/>
    </source>
</evidence>
<evidence type="ECO:0000313" key="8">
    <source>
        <dbReference type="Proteomes" id="UP000715441"/>
    </source>
</evidence>